<keyword evidence="1" id="KW-1277">Toxin-antitoxin system</keyword>
<evidence type="ECO:0000256" key="1">
    <source>
        <dbReference type="ARBA" id="ARBA00022649"/>
    </source>
</evidence>
<dbReference type="InterPro" id="IPR007712">
    <property type="entry name" value="RelE/ParE_toxin"/>
</dbReference>
<accession>A0A450SW90</accession>
<name>A0A450SW90_9GAMM</name>
<protein>
    <submittedName>
        <fullName evidence="2">ParE toxin of type II toxin-antitoxin system, parDE</fullName>
    </submittedName>
</protein>
<sequence length="102" mass="12236">MMRRIILQQAFEELQDAIAYYEEQQAGLGLGLKEEFDRHVYWIMDNSTVPRIRDGGYRRVNLKMFPYYIAYIIREGTLWILAVAHGHRRPEYWIGRKNKIST</sequence>
<evidence type="ECO:0000313" key="2">
    <source>
        <dbReference type="EMBL" id="VFJ58278.1"/>
    </source>
</evidence>
<reference evidence="2" key="1">
    <citation type="submission" date="2019-02" db="EMBL/GenBank/DDBJ databases">
        <authorList>
            <person name="Gruber-Vodicka R. H."/>
            <person name="Seah K. B. B."/>
        </authorList>
    </citation>
    <scope>NUCLEOTIDE SEQUENCE</scope>
    <source>
        <strain evidence="2">BECK_DK47</strain>
    </source>
</reference>
<dbReference type="Gene3D" id="3.30.2310.20">
    <property type="entry name" value="RelE-like"/>
    <property type="match status" value="1"/>
</dbReference>
<gene>
    <name evidence="2" type="ORF">BECKDK2373B_GA0170837_107216</name>
</gene>
<dbReference type="InterPro" id="IPR035093">
    <property type="entry name" value="RelE/ParE_toxin_dom_sf"/>
</dbReference>
<dbReference type="EMBL" id="CAADEX010000072">
    <property type="protein sequence ID" value="VFJ58278.1"/>
    <property type="molecule type" value="Genomic_DNA"/>
</dbReference>
<organism evidence="2">
    <name type="scientific">Candidatus Kentrum sp. DK</name>
    <dbReference type="NCBI Taxonomy" id="2126562"/>
    <lineage>
        <taxon>Bacteria</taxon>
        <taxon>Pseudomonadati</taxon>
        <taxon>Pseudomonadota</taxon>
        <taxon>Gammaproteobacteria</taxon>
        <taxon>Candidatus Kentrum</taxon>
    </lineage>
</organism>
<dbReference type="AlphaFoldDB" id="A0A450SW90"/>
<dbReference type="Pfam" id="PF05016">
    <property type="entry name" value="ParE_toxin"/>
    <property type="match status" value="1"/>
</dbReference>
<proteinExistence type="predicted"/>